<dbReference type="AlphaFoldDB" id="B1TF18"/>
<accession>B1TF18</accession>
<gene>
    <name evidence="1" type="ORF">BamMEX5DRAFT_6384</name>
</gene>
<sequence length="288" mass="32781">MAPHLGAKCVHLDFAVEHIGQRVLDLRVLIARIDRSAIVLAHIQLAEHLFQLYIGKGGSRSMRLDNRISCIPSPHVTRPVLQKFQECARALLRASMCRVLRTDSDIVRVHVDPELVRQILLRLVATIRLRRFDIFEQPVSQLLRILFHALISCQLRLITRAPVFAPVWPAIALRLFQQLQVTLCQIWLVVQFIAHCGLNVPSRTDVVELLIEHRSNSILEDVTLNRLVAQSNRLVRFVSSIGHAPPILHRDMLQQRTTLIGISQAQTQPRIEGIERIEALQRPPGHAQ</sequence>
<dbReference type="EMBL" id="ABLK01000373">
    <property type="protein sequence ID" value="EDT37837.1"/>
    <property type="molecule type" value="Genomic_DNA"/>
</dbReference>
<protein>
    <submittedName>
        <fullName evidence="1">Uncharacterized protein</fullName>
    </submittedName>
</protein>
<evidence type="ECO:0000313" key="2">
    <source>
        <dbReference type="Proteomes" id="UP000004814"/>
    </source>
</evidence>
<reference evidence="1 2" key="1">
    <citation type="submission" date="2008-03" db="EMBL/GenBank/DDBJ databases">
        <title>Sequencing of the draft genome and assembly of Burkholderia ambifaria MEX-5.</title>
        <authorList>
            <consortium name="US DOE Joint Genome Institute (JGI-PGF)"/>
            <person name="Copeland A."/>
            <person name="Lucas S."/>
            <person name="Lapidus A."/>
            <person name="Glavina del Rio T."/>
            <person name="Dalin E."/>
            <person name="Tice H."/>
            <person name="Bruce D."/>
            <person name="Goodwin L."/>
            <person name="Pitluck S."/>
            <person name="Larimer F."/>
            <person name="Land M.L."/>
            <person name="Hauser L."/>
            <person name="Tiedje J."/>
            <person name="Richardson P."/>
        </authorList>
    </citation>
    <scope>NUCLEOTIDE SEQUENCE [LARGE SCALE GENOMIC DNA]</scope>
    <source>
        <strain evidence="1 2">MEX-5</strain>
    </source>
</reference>
<dbReference type="Proteomes" id="UP000004814">
    <property type="component" value="Unassembled WGS sequence"/>
</dbReference>
<evidence type="ECO:0000313" key="1">
    <source>
        <dbReference type="EMBL" id="EDT37837.1"/>
    </source>
</evidence>
<proteinExistence type="predicted"/>
<name>B1TF18_9BURK</name>
<comment type="caution">
    <text evidence="1">The sequence shown here is derived from an EMBL/GenBank/DDBJ whole genome shotgun (WGS) entry which is preliminary data.</text>
</comment>
<organism evidence="1 2">
    <name type="scientific">Burkholderia ambifaria MEX-5</name>
    <dbReference type="NCBI Taxonomy" id="396597"/>
    <lineage>
        <taxon>Bacteria</taxon>
        <taxon>Pseudomonadati</taxon>
        <taxon>Pseudomonadota</taxon>
        <taxon>Betaproteobacteria</taxon>
        <taxon>Burkholderiales</taxon>
        <taxon>Burkholderiaceae</taxon>
        <taxon>Burkholderia</taxon>
        <taxon>Burkholderia cepacia complex</taxon>
    </lineage>
</organism>